<evidence type="ECO:0000313" key="1">
    <source>
        <dbReference type="EMBL" id="MST97655.1"/>
    </source>
</evidence>
<dbReference type="PANTHER" id="PTHR36456">
    <property type="entry name" value="UPF0232 PROTEIN SCO3875"/>
    <property type="match status" value="1"/>
</dbReference>
<dbReference type="EMBL" id="VUNS01000011">
    <property type="protein sequence ID" value="MST97655.1"/>
    <property type="molecule type" value="Genomic_DNA"/>
</dbReference>
<keyword evidence="2" id="KW-1185">Reference proteome</keyword>
<comment type="caution">
    <text evidence="1">The sequence shown here is derived from an EMBL/GenBank/DDBJ whole genome shotgun (WGS) entry which is preliminary data.</text>
</comment>
<dbReference type="Proteomes" id="UP000435649">
    <property type="component" value="Unassembled WGS sequence"/>
</dbReference>
<dbReference type="PANTHER" id="PTHR36456:SF1">
    <property type="entry name" value="UPF0232 PROTEIN SCO3875"/>
    <property type="match status" value="1"/>
</dbReference>
<organism evidence="1 2">
    <name type="scientific">Victivallis lenta</name>
    <dbReference type="NCBI Taxonomy" id="2606640"/>
    <lineage>
        <taxon>Bacteria</taxon>
        <taxon>Pseudomonadati</taxon>
        <taxon>Lentisphaerota</taxon>
        <taxon>Lentisphaeria</taxon>
        <taxon>Victivallales</taxon>
        <taxon>Victivallaceae</taxon>
        <taxon>Victivallis</taxon>
    </lineage>
</organism>
<evidence type="ECO:0000313" key="2">
    <source>
        <dbReference type="Proteomes" id="UP000435649"/>
    </source>
</evidence>
<name>A0A844G430_9BACT</name>
<dbReference type="Pfam" id="PF05258">
    <property type="entry name" value="DciA"/>
    <property type="match status" value="1"/>
</dbReference>
<dbReference type="InterPro" id="IPR007922">
    <property type="entry name" value="DciA-like"/>
</dbReference>
<accession>A0A844G430</accession>
<proteinExistence type="predicted"/>
<gene>
    <name evidence="1" type="ORF">FYJ85_11460</name>
</gene>
<sequence>MAESRKEQFRQRRTLLPLFRSWYGRERGTLELSAHSAGPVSAAEVMKELCENLIDRDVALYITLETRWKEIIPGKLAACARPARCREGVLFLEVRHSALVRELTPSLDLFLARIAAAVGSDEIREIRLVPAGSLSRRK</sequence>
<protein>
    <submittedName>
        <fullName evidence="1">DUF721 domain-containing protein</fullName>
    </submittedName>
</protein>
<dbReference type="RefSeq" id="WP_106054342.1">
    <property type="nucleotide sequence ID" value="NZ_CALXOB010000057.1"/>
</dbReference>
<reference evidence="1 2" key="1">
    <citation type="submission" date="2019-08" db="EMBL/GenBank/DDBJ databases">
        <title>In-depth cultivation of the pig gut microbiome towards novel bacterial diversity and tailored functional studies.</title>
        <authorList>
            <person name="Wylensek D."/>
            <person name="Hitch T.C.A."/>
            <person name="Clavel T."/>
        </authorList>
    </citation>
    <scope>NUCLEOTIDE SEQUENCE [LARGE SCALE GENOMIC DNA]</scope>
    <source>
        <strain evidence="1 2">BBE-744-WT-12</strain>
    </source>
</reference>
<dbReference type="AlphaFoldDB" id="A0A844G430"/>